<keyword evidence="3 7" id="KW-0548">Nucleotidyltransferase</keyword>
<evidence type="ECO:0000256" key="7">
    <source>
        <dbReference type="RuleBase" id="RU000442"/>
    </source>
</evidence>
<dbReference type="GO" id="GO:0003677">
    <property type="term" value="F:DNA binding"/>
    <property type="evidence" value="ECO:0007669"/>
    <property type="project" value="UniProtKB-KW"/>
</dbReference>
<dbReference type="PANTHER" id="PTHR10322:SF23">
    <property type="entry name" value="DNA POLYMERASE DELTA CATALYTIC SUBUNIT"/>
    <property type="match status" value="1"/>
</dbReference>
<dbReference type="InterPro" id="IPR036397">
    <property type="entry name" value="RNaseH_sf"/>
</dbReference>
<dbReference type="Gene3D" id="1.10.132.60">
    <property type="entry name" value="DNA polymerase family B, C-terminal domain"/>
    <property type="match status" value="1"/>
</dbReference>
<dbReference type="InterPro" id="IPR043502">
    <property type="entry name" value="DNA/RNA_pol_sf"/>
</dbReference>
<comment type="caution">
    <text evidence="10">The sequence shown here is derived from an EMBL/GenBank/DDBJ whole genome shotgun (WGS) entry which is preliminary data.</text>
</comment>
<dbReference type="InterPro" id="IPR042087">
    <property type="entry name" value="DNA_pol_B_thumb"/>
</dbReference>
<evidence type="ECO:0000256" key="6">
    <source>
        <dbReference type="ARBA" id="ARBA00049244"/>
    </source>
</evidence>
<feature type="domain" description="DNA-directed DNA polymerase family B exonuclease" evidence="9">
    <location>
        <begin position="286"/>
        <end position="399"/>
    </location>
</feature>
<protein>
    <recommendedName>
        <fullName evidence="7">DNA polymerase</fullName>
        <ecNumber evidence="7">2.7.7.7</ecNumber>
    </recommendedName>
</protein>
<dbReference type="EMBL" id="BLAL01000252">
    <property type="protein sequence ID" value="GES96473.1"/>
    <property type="molecule type" value="Genomic_DNA"/>
</dbReference>
<dbReference type="Pfam" id="PF03104">
    <property type="entry name" value="DNA_pol_B_exo1"/>
    <property type="match status" value="1"/>
</dbReference>
<evidence type="ECO:0000256" key="2">
    <source>
        <dbReference type="ARBA" id="ARBA00022679"/>
    </source>
</evidence>
<dbReference type="InterPro" id="IPR050240">
    <property type="entry name" value="DNA_pol_type-B"/>
</dbReference>
<dbReference type="GO" id="GO:0000166">
    <property type="term" value="F:nucleotide binding"/>
    <property type="evidence" value="ECO:0007669"/>
    <property type="project" value="InterPro"/>
</dbReference>
<feature type="domain" description="DNA-directed DNA polymerase family B multifunctional" evidence="8">
    <location>
        <begin position="795"/>
        <end position="1100"/>
    </location>
</feature>
<dbReference type="Gene3D" id="3.90.1600.10">
    <property type="entry name" value="Palm domain of DNA polymerase"/>
    <property type="match status" value="1"/>
</dbReference>
<dbReference type="InterPro" id="IPR012337">
    <property type="entry name" value="RNaseH-like_sf"/>
</dbReference>
<dbReference type="PRINTS" id="PR00106">
    <property type="entry name" value="DNAPOLB"/>
</dbReference>
<dbReference type="InterPro" id="IPR006134">
    <property type="entry name" value="DNA-dir_DNA_pol_B_multi_dom"/>
</dbReference>
<keyword evidence="2 7" id="KW-0808">Transferase</keyword>
<reference evidence="10" key="1">
    <citation type="submission" date="2019-10" db="EMBL/GenBank/DDBJ databases">
        <title>Conservation and host-specific expression of non-tandemly repeated heterogenous ribosome RNA gene in arbuscular mycorrhizal fungi.</title>
        <authorList>
            <person name="Maeda T."/>
            <person name="Kobayashi Y."/>
            <person name="Nakagawa T."/>
            <person name="Ezawa T."/>
            <person name="Yamaguchi K."/>
            <person name="Bino T."/>
            <person name="Nishimoto Y."/>
            <person name="Shigenobu S."/>
            <person name="Kawaguchi M."/>
        </authorList>
    </citation>
    <scope>NUCLEOTIDE SEQUENCE</scope>
    <source>
        <strain evidence="10">HR1</strain>
    </source>
</reference>
<dbReference type="OrthoDB" id="2367816at2759"/>
<evidence type="ECO:0000313" key="10">
    <source>
        <dbReference type="EMBL" id="GES96473.1"/>
    </source>
</evidence>
<dbReference type="Pfam" id="PF00136">
    <property type="entry name" value="DNA_pol_B"/>
    <property type="match status" value="2"/>
</dbReference>
<comment type="catalytic activity">
    <reaction evidence="6 7">
        <text>DNA(n) + a 2'-deoxyribonucleoside 5'-triphosphate = DNA(n+1) + diphosphate</text>
        <dbReference type="Rhea" id="RHEA:22508"/>
        <dbReference type="Rhea" id="RHEA-COMP:17339"/>
        <dbReference type="Rhea" id="RHEA-COMP:17340"/>
        <dbReference type="ChEBI" id="CHEBI:33019"/>
        <dbReference type="ChEBI" id="CHEBI:61560"/>
        <dbReference type="ChEBI" id="CHEBI:173112"/>
        <dbReference type="EC" id="2.7.7.7"/>
    </reaction>
</comment>
<dbReference type="PROSITE" id="PS00116">
    <property type="entry name" value="DNA_POLYMERASE_B"/>
    <property type="match status" value="1"/>
</dbReference>
<evidence type="ECO:0000259" key="8">
    <source>
        <dbReference type="Pfam" id="PF00136"/>
    </source>
</evidence>
<dbReference type="GO" id="GO:0006260">
    <property type="term" value="P:DNA replication"/>
    <property type="evidence" value="ECO:0007669"/>
    <property type="project" value="UniProtKB-KW"/>
</dbReference>
<dbReference type="SUPFAM" id="SSF56672">
    <property type="entry name" value="DNA/RNA polymerases"/>
    <property type="match status" value="1"/>
</dbReference>
<dbReference type="Gene3D" id="3.30.420.10">
    <property type="entry name" value="Ribonuclease H-like superfamily/Ribonuclease H"/>
    <property type="match status" value="1"/>
</dbReference>
<evidence type="ECO:0000259" key="9">
    <source>
        <dbReference type="Pfam" id="PF03104"/>
    </source>
</evidence>
<dbReference type="InterPro" id="IPR023211">
    <property type="entry name" value="DNA_pol_palm_dom_sf"/>
</dbReference>
<gene>
    <name evidence="10" type="ORF">RCL2_002310100</name>
</gene>
<proteinExistence type="inferred from homology"/>
<dbReference type="SMART" id="SM00486">
    <property type="entry name" value="POLBc"/>
    <property type="match status" value="1"/>
</dbReference>
<name>A0A8H3LX00_9GLOM</name>
<comment type="similarity">
    <text evidence="1 7">Belongs to the DNA polymerase type-B family.</text>
</comment>
<evidence type="ECO:0000256" key="5">
    <source>
        <dbReference type="ARBA" id="ARBA00023125"/>
    </source>
</evidence>
<keyword evidence="5 7" id="KW-0238">DNA-binding</keyword>
<dbReference type="InterPro" id="IPR006172">
    <property type="entry name" value="DNA-dir_DNA_pol_B"/>
</dbReference>
<keyword evidence="7" id="KW-0235">DNA replication</keyword>
<dbReference type="SUPFAM" id="SSF53098">
    <property type="entry name" value="Ribonuclease H-like"/>
    <property type="match status" value="1"/>
</dbReference>
<feature type="domain" description="DNA-directed DNA polymerase family B multifunctional" evidence="8">
    <location>
        <begin position="585"/>
        <end position="722"/>
    </location>
</feature>
<evidence type="ECO:0000256" key="1">
    <source>
        <dbReference type="ARBA" id="ARBA00005755"/>
    </source>
</evidence>
<evidence type="ECO:0000313" key="11">
    <source>
        <dbReference type="Proteomes" id="UP000615446"/>
    </source>
</evidence>
<sequence length="1346" mass="155484">MTEQFSLSEFFDASALFHPKAEKEKTSSKWSGHVTRYGGESYLADISFRDELAMRNDERSTSTLKVEIANRRDIPFVSYDIEEAKEYVNKIPHYVLQIYGHLVNGQKAVITITGIKVFFDIRVPENASIPKFWSKIKHLLATEKDSQGNRVNMNLIRRECIKAYPIRGYHAEKKSYLRIIAPNKDIRFTALDIISNYNSKVDQENRIETASDDTGTYYRKVAREYRIPLSGWGLISDYKYNFSAPYYAKSQHCPHAFYVHIGNFQPIVDFEPLYKIYPSSLFSRDRALVLTWDIETYDSRGLGNFPQAENDTAQVFMICMMVHWKDDPKPLEQIRLVDVETALDPCCTTIICGNQTNLLKAFALCWKSFAPDIQLGFNDSGYDWPFIVEKATKLKVLDWMVQQMSANPRKTANTQSILIWNYFSGTGKPLSSGFFHRDQWAKKMDRNFRRTEGRESINIKFGTNNLSFESSFLKLPGCVPIDVCASLLQLFPRSERRSLKYFLEDCGLDSKADLPMSKLWKYYSEAKGRISDSSTENMHKIANYCTIDALRCQELAVRHNIINDYREVASIAYITLFDTHYYTIGIKVSNLLGAEAWTQDILFSMKTSDQKASGKFPGAYIFPPVKGLENKRPVTGLDFASLYPSIIMAYNLSPEKMVSTLSEADELQRENKVLHNIEFKYNGDPIRAWTIRHGNKSDQKGLFPKILERLGRIRNEIKAQLKLLWKKKECIELVKGRMDPASESTPIASVIKDILSSIKDTKKRSEVAQTLYPFIDLSYDIFIKEYSSIYFTYDSLNSKQKAIKLYMNSFYGVTGRSDSSFYILELAGGVTSAGREHIKCVAEYVKGKGFRIKYGDTDSLYLTCPDSYYEKCDLAYNDGEGTISKLEYWTEMVNITMDTMEKLRNKVNTFLRLKTRSDYLKMAYEEVLFPVAFTGKKKYFGIDHEETPNFEPREPFIRGIDTVKQGKSQVFKTIGDRIMRRAMDINNVQSLHEIVEDVLRDAIINHEQWNFEQFIETDAWKPDKDNKPVQRFIERIKGKYDTKIPVPGGRFSYVVTHPDTTFDLHGRKLDPTKGEKMEFVDVAKELGKELDLYHYYEKTIIGLCAQFIMYDKRHELTPSDKIMQIKDPDEKYKQIDDHAQKKAKSWLEGFVKENIVVNGITSEMMKSRGVIYKRAYREAVKKAQEILYQKIGSSYEIFHGEWLSYEIFMASNPVNIIWEKFMKCARKLTKDKNFLVDDEMKKKICSEPLILLDTLASLKNVLEKKIGPVSSMRKDEIIADLPALPHISEIEALDEEDRQEFCKIIADQEGMADIIMDDYQFLQCYGHNGKGDEFIHIGWLLACTVV</sequence>
<dbReference type="PANTHER" id="PTHR10322">
    <property type="entry name" value="DNA POLYMERASE CATALYTIC SUBUNIT"/>
    <property type="match status" value="1"/>
</dbReference>
<dbReference type="InterPro" id="IPR017964">
    <property type="entry name" value="DNA-dir_DNA_pol_B_CS"/>
</dbReference>
<accession>A0A8H3LX00</accession>
<dbReference type="GO" id="GO:0003887">
    <property type="term" value="F:DNA-directed DNA polymerase activity"/>
    <property type="evidence" value="ECO:0007669"/>
    <property type="project" value="UniProtKB-KW"/>
</dbReference>
<dbReference type="EC" id="2.7.7.7" evidence="7"/>
<dbReference type="InterPro" id="IPR006133">
    <property type="entry name" value="DNA-dir_DNA_pol_B_exonuc"/>
</dbReference>
<dbReference type="Proteomes" id="UP000615446">
    <property type="component" value="Unassembled WGS sequence"/>
</dbReference>
<evidence type="ECO:0000256" key="4">
    <source>
        <dbReference type="ARBA" id="ARBA00022932"/>
    </source>
</evidence>
<evidence type="ECO:0000256" key="3">
    <source>
        <dbReference type="ARBA" id="ARBA00022695"/>
    </source>
</evidence>
<organism evidence="10 11">
    <name type="scientific">Rhizophagus clarus</name>
    <dbReference type="NCBI Taxonomy" id="94130"/>
    <lineage>
        <taxon>Eukaryota</taxon>
        <taxon>Fungi</taxon>
        <taxon>Fungi incertae sedis</taxon>
        <taxon>Mucoromycota</taxon>
        <taxon>Glomeromycotina</taxon>
        <taxon>Glomeromycetes</taxon>
        <taxon>Glomerales</taxon>
        <taxon>Glomeraceae</taxon>
        <taxon>Rhizophagus</taxon>
    </lineage>
</organism>
<keyword evidence="4 7" id="KW-0239">DNA-directed DNA polymerase</keyword>